<accession>A0AAE0LCU2</accession>
<organism evidence="2 3">
    <name type="scientific">Cymbomonas tetramitiformis</name>
    <dbReference type="NCBI Taxonomy" id="36881"/>
    <lineage>
        <taxon>Eukaryota</taxon>
        <taxon>Viridiplantae</taxon>
        <taxon>Chlorophyta</taxon>
        <taxon>Pyramimonadophyceae</taxon>
        <taxon>Pyramimonadales</taxon>
        <taxon>Pyramimonadaceae</taxon>
        <taxon>Cymbomonas</taxon>
    </lineage>
</organism>
<sequence length="282" mass="28837">MSQGLKELPKESTSSKVEKYLDGAATARAEDDTCAKEKDAAEKEKSTNLSTGFVAAFEAEVREAYIEGQGEEAAAVSVSLPSGRVVSREDAAVGEEEATAGEEGAAAGKEDAMRKEKDVAAGERRLRGRILRGRKITAGRKNVAAGGGAAARRAALAEEGYLVGSENEDAAGNEAAAAGNVEATAATTMEELGAGDAEDALETPLQRLEVGALVPKEVAVEDWREFLSRKVSSGAIAKVSASLPAPVAYAEKSGGGTRLGTWVGAHRVGGREELCGGAGGSG</sequence>
<gene>
    <name evidence="2" type="ORF">CYMTET_12062</name>
</gene>
<feature type="region of interest" description="Disordered" evidence="1">
    <location>
        <begin position="1"/>
        <end position="49"/>
    </location>
</feature>
<comment type="caution">
    <text evidence="2">The sequence shown here is derived from an EMBL/GenBank/DDBJ whole genome shotgun (WGS) entry which is preliminary data.</text>
</comment>
<feature type="compositionally biased region" description="Basic and acidic residues" evidence="1">
    <location>
        <begin position="28"/>
        <end position="46"/>
    </location>
</feature>
<proteinExistence type="predicted"/>
<evidence type="ECO:0000256" key="1">
    <source>
        <dbReference type="SAM" id="MobiDB-lite"/>
    </source>
</evidence>
<evidence type="ECO:0000313" key="3">
    <source>
        <dbReference type="Proteomes" id="UP001190700"/>
    </source>
</evidence>
<name>A0AAE0LCU2_9CHLO</name>
<reference evidence="2 3" key="1">
    <citation type="journal article" date="2015" name="Genome Biol. Evol.">
        <title>Comparative Genomics of a Bacterivorous Green Alga Reveals Evolutionary Causalities and Consequences of Phago-Mixotrophic Mode of Nutrition.</title>
        <authorList>
            <person name="Burns J.A."/>
            <person name="Paasch A."/>
            <person name="Narechania A."/>
            <person name="Kim E."/>
        </authorList>
    </citation>
    <scope>NUCLEOTIDE SEQUENCE [LARGE SCALE GENOMIC DNA]</scope>
    <source>
        <strain evidence="2 3">PLY_AMNH</strain>
    </source>
</reference>
<dbReference type="AlphaFoldDB" id="A0AAE0LCU2"/>
<feature type="region of interest" description="Disordered" evidence="1">
    <location>
        <begin position="90"/>
        <end position="119"/>
    </location>
</feature>
<dbReference type="Proteomes" id="UP001190700">
    <property type="component" value="Unassembled WGS sequence"/>
</dbReference>
<protein>
    <submittedName>
        <fullName evidence="2">Uncharacterized protein</fullName>
    </submittedName>
</protein>
<evidence type="ECO:0000313" key="2">
    <source>
        <dbReference type="EMBL" id="KAK3280085.1"/>
    </source>
</evidence>
<keyword evidence="3" id="KW-1185">Reference proteome</keyword>
<dbReference type="EMBL" id="LGRX02004545">
    <property type="protein sequence ID" value="KAK3280085.1"/>
    <property type="molecule type" value="Genomic_DNA"/>
</dbReference>
<feature type="compositionally biased region" description="Basic and acidic residues" evidence="1">
    <location>
        <begin position="108"/>
        <end position="119"/>
    </location>
</feature>